<feature type="transmembrane region" description="Helical" evidence="1">
    <location>
        <begin position="51"/>
        <end position="68"/>
    </location>
</feature>
<name>A0ABQ6IS46_9MICO</name>
<comment type="caution">
    <text evidence="2">The sequence shown here is derived from an EMBL/GenBank/DDBJ whole genome shotgun (WGS) entry which is preliminary data.</text>
</comment>
<evidence type="ECO:0000256" key="1">
    <source>
        <dbReference type="SAM" id="Phobius"/>
    </source>
</evidence>
<keyword evidence="3" id="KW-1185">Reference proteome</keyword>
<protein>
    <submittedName>
        <fullName evidence="2">Uncharacterized protein</fullName>
    </submittedName>
</protein>
<keyword evidence="1" id="KW-0472">Membrane</keyword>
<accession>A0ABQ6IS46</accession>
<keyword evidence="1" id="KW-0812">Transmembrane</keyword>
<dbReference type="Proteomes" id="UP001157126">
    <property type="component" value="Unassembled WGS sequence"/>
</dbReference>
<reference evidence="3" key="1">
    <citation type="journal article" date="2019" name="Int. J. Syst. Evol. Microbiol.">
        <title>The Global Catalogue of Microorganisms (GCM) 10K type strain sequencing project: providing services to taxonomists for standard genome sequencing and annotation.</title>
        <authorList>
            <consortium name="The Broad Institute Genomics Platform"/>
            <consortium name="The Broad Institute Genome Sequencing Center for Infectious Disease"/>
            <person name="Wu L."/>
            <person name="Ma J."/>
        </authorList>
    </citation>
    <scope>NUCLEOTIDE SEQUENCE [LARGE SCALE GENOMIC DNA]</scope>
    <source>
        <strain evidence="3">NBRC 113072</strain>
    </source>
</reference>
<proteinExistence type="predicted"/>
<keyword evidence="1" id="KW-1133">Transmembrane helix</keyword>
<dbReference type="EMBL" id="BSUO01000001">
    <property type="protein sequence ID" value="GMA40294.1"/>
    <property type="molecule type" value="Genomic_DNA"/>
</dbReference>
<evidence type="ECO:0000313" key="3">
    <source>
        <dbReference type="Proteomes" id="UP001157126"/>
    </source>
</evidence>
<gene>
    <name evidence="2" type="ORF">GCM10025883_23390</name>
</gene>
<sequence length="79" mass="8447">MMKKLLDTLFWASLAGFVLLGAVVVFGQIAGTVLHQRDWVTALDGWPSSAAFVISTVCALAAFVLQYLRSDDEEAAGEG</sequence>
<evidence type="ECO:0000313" key="2">
    <source>
        <dbReference type="EMBL" id="GMA40294.1"/>
    </source>
</evidence>
<dbReference type="RefSeq" id="WP_284304027.1">
    <property type="nucleotide sequence ID" value="NZ_BSUO01000001.1"/>
</dbReference>
<organism evidence="2 3">
    <name type="scientific">Mobilicoccus caccae</name>
    <dbReference type="NCBI Taxonomy" id="1859295"/>
    <lineage>
        <taxon>Bacteria</taxon>
        <taxon>Bacillati</taxon>
        <taxon>Actinomycetota</taxon>
        <taxon>Actinomycetes</taxon>
        <taxon>Micrococcales</taxon>
        <taxon>Dermatophilaceae</taxon>
        <taxon>Mobilicoccus</taxon>
    </lineage>
</organism>